<evidence type="ECO:0000313" key="2">
    <source>
        <dbReference type="EMBL" id="JAD47638.1"/>
    </source>
</evidence>
<dbReference type="EMBL" id="GBRH01250257">
    <property type="protein sequence ID" value="JAD47638.1"/>
    <property type="molecule type" value="Transcribed_RNA"/>
</dbReference>
<evidence type="ECO:0000256" key="1">
    <source>
        <dbReference type="SAM" id="MobiDB-lite"/>
    </source>
</evidence>
<proteinExistence type="predicted"/>
<reference evidence="2" key="2">
    <citation type="journal article" date="2015" name="Data Brief">
        <title>Shoot transcriptome of the giant reed, Arundo donax.</title>
        <authorList>
            <person name="Barrero R.A."/>
            <person name="Guerrero F.D."/>
            <person name="Moolhuijzen P."/>
            <person name="Goolsby J.A."/>
            <person name="Tidwell J."/>
            <person name="Bellgard S.E."/>
            <person name="Bellgard M.I."/>
        </authorList>
    </citation>
    <scope>NUCLEOTIDE SEQUENCE</scope>
    <source>
        <tissue evidence="2">Shoot tissue taken approximately 20 cm above the soil surface</tissue>
    </source>
</reference>
<name>A0A0A9ACL9_ARUDO</name>
<organism evidence="2">
    <name type="scientific">Arundo donax</name>
    <name type="common">Giant reed</name>
    <name type="synonym">Donax arundinaceus</name>
    <dbReference type="NCBI Taxonomy" id="35708"/>
    <lineage>
        <taxon>Eukaryota</taxon>
        <taxon>Viridiplantae</taxon>
        <taxon>Streptophyta</taxon>
        <taxon>Embryophyta</taxon>
        <taxon>Tracheophyta</taxon>
        <taxon>Spermatophyta</taxon>
        <taxon>Magnoliopsida</taxon>
        <taxon>Liliopsida</taxon>
        <taxon>Poales</taxon>
        <taxon>Poaceae</taxon>
        <taxon>PACMAD clade</taxon>
        <taxon>Arundinoideae</taxon>
        <taxon>Arundineae</taxon>
        <taxon>Arundo</taxon>
    </lineage>
</organism>
<feature type="compositionally biased region" description="Basic and acidic residues" evidence="1">
    <location>
        <begin position="20"/>
        <end position="30"/>
    </location>
</feature>
<feature type="compositionally biased region" description="Basic residues" evidence="1">
    <location>
        <begin position="8"/>
        <end position="19"/>
    </location>
</feature>
<feature type="region of interest" description="Disordered" evidence="1">
    <location>
        <begin position="1"/>
        <end position="36"/>
    </location>
</feature>
<accession>A0A0A9ACL9</accession>
<dbReference type="AlphaFoldDB" id="A0A0A9ACL9"/>
<protein>
    <submittedName>
        <fullName evidence="2">Uncharacterized protein</fullName>
    </submittedName>
</protein>
<reference evidence="2" key="1">
    <citation type="submission" date="2014-09" db="EMBL/GenBank/DDBJ databases">
        <authorList>
            <person name="Magalhaes I.L.F."/>
            <person name="Oliveira U."/>
            <person name="Santos F.R."/>
            <person name="Vidigal T.H.D.A."/>
            <person name="Brescovit A.D."/>
            <person name="Santos A.J."/>
        </authorList>
    </citation>
    <scope>NUCLEOTIDE SEQUENCE</scope>
    <source>
        <tissue evidence="2">Shoot tissue taken approximately 20 cm above the soil surface</tissue>
    </source>
</reference>
<sequence length="64" mass="7788">MNTDTWRGRRPCQRSRRRRTCSDHGVDRSTKMTTSSAKENNYWKHIYRLLSTYCRTKDLYASRK</sequence>